<evidence type="ECO:0000313" key="4">
    <source>
        <dbReference type="EMBL" id="KAA8549432.1"/>
    </source>
</evidence>
<dbReference type="PANTHER" id="PTHR31342">
    <property type="entry name" value="PROTEIN CHUP1, CHLOROPLASTIC"/>
    <property type="match status" value="1"/>
</dbReference>
<evidence type="ECO:0008006" key="6">
    <source>
        <dbReference type="Google" id="ProtNLM"/>
    </source>
</evidence>
<sequence>MPIDDDDSRIAFLKKELEASLERNNSLEKENQELKQEVARLRAQVSTLKAHDNERKSMLWKKLQYSIDSISTEKSQQKPTIQIEIPEPSPAVENFYPKESFQDSAAKKERQERVPKPPPRPNPATPPSLKEVNGKKVSSAPAKAPPPPPPLPPPSKLLVGSKAVRRVPEVMVFYRSLMKRDVQRENKSNQMGIPLVTNSKNMIGEIENRSTYLLAIKSDVETHGEFINFLMREVDTATFTEISEVETFLKWLDGELSCLVDERAVLKHFPRWPERKADALREAAFSYRDLKNLESEVSSFKDNPKQLLTQSLRKMQALQDRLERSVTNIERVREGTSKRYREFHIPWEWMLDTGLIGQMKLSSLALAKECMKRVTRELQFNESYQEDDLLLQGVRFAYRVHQFAGGFDADTMHAFEELRKVGTGSQKQ</sequence>
<protein>
    <recommendedName>
        <fullName evidence="6">Protein CHUP1, chloroplastic</fullName>
    </recommendedName>
</protein>
<dbReference type="PANTHER" id="PTHR31342:SF48">
    <property type="entry name" value="CHUP1-LIKE PROTEIN"/>
    <property type="match status" value="1"/>
</dbReference>
<feature type="compositionally biased region" description="Polar residues" evidence="3">
    <location>
        <begin position="71"/>
        <end position="80"/>
    </location>
</feature>
<proteinExistence type="predicted"/>
<dbReference type="EMBL" id="CM018031">
    <property type="protein sequence ID" value="KAA8549432.1"/>
    <property type="molecule type" value="Genomic_DNA"/>
</dbReference>
<feature type="region of interest" description="Disordered" evidence="3">
    <location>
        <begin position="71"/>
        <end position="157"/>
    </location>
</feature>
<accession>A0A5J5C659</accession>
<keyword evidence="1 2" id="KW-0175">Coiled coil</keyword>
<dbReference type="AlphaFoldDB" id="A0A5J5C659"/>
<dbReference type="InterPro" id="IPR040265">
    <property type="entry name" value="CHUP1/IPGA1-like"/>
</dbReference>
<feature type="compositionally biased region" description="Pro residues" evidence="3">
    <location>
        <begin position="143"/>
        <end position="155"/>
    </location>
</feature>
<evidence type="ECO:0000256" key="1">
    <source>
        <dbReference type="ARBA" id="ARBA00023054"/>
    </source>
</evidence>
<gene>
    <name evidence="4" type="ORF">F0562_001095</name>
</gene>
<reference evidence="4 5" key="1">
    <citation type="submission" date="2019-09" db="EMBL/GenBank/DDBJ databases">
        <title>A chromosome-level genome assembly of the Chinese tupelo Nyssa sinensis.</title>
        <authorList>
            <person name="Yang X."/>
            <person name="Kang M."/>
            <person name="Yang Y."/>
            <person name="Xiong H."/>
            <person name="Wang M."/>
            <person name="Zhang Z."/>
            <person name="Wang Z."/>
            <person name="Wu H."/>
            <person name="Ma T."/>
            <person name="Liu J."/>
            <person name="Xi Z."/>
        </authorList>
    </citation>
    <scope>NUCLEOTIDE SEQUENCE [LARGE SCALE GENOMIC DNA]</scope>
    <source>
        <strain evidence="4">J267</strain>
        <tissue evidence="4">Leaf</tissue>
    </source>
</reference>
<keyword evidence="5" id="KW-1185">Reference proteome</keyword>
<dbReference type="GO" id="GO:0072699">
    <property type="term" value="P:protein localization to cortical microtubule cytoskeleton"/>
    <property type="evidence" value="ECO:0007669"/>
    <property type="project" value="TreeGrafter"/>
</dbReference>
<organism evidence="4 5">
    <name type="scientific">Nyssa sinensis</name>
    <dbReference type="NCBI Taxonomy" id="561372"/>
    <lineage>
        <taxon>Eukaryota</taxon>
        <taxon>Viridiplantae</taxon>
        <taxon>Streptophyta</taxon>
        <taxon>Embryophyta</taxon>
        <taxon>Tracheophyta</taxon>
        <taxon>Spermatophyta</taxon>
        <taxon>Magnoliopsida</taxon>
        <taxon>eudicotyledons</taxon>
        <taxon>Gunneridae</taxon>
        <taxon>Pentapetalae</taxon>
        <taxon>asterids</taxon>
        <taxon>Cornales</taxon>
        <taxon>Nyssaceae</taxon>
        <taxon>Nyssa</taxon>
    </lineage>
</organism>
<feature type="coiled-coil region" evidence="2">
    <location>
        <begin position="276"/>
        <end position="335"/>
    </location>
</feature>
<feature type="compositionally biased region" description="Basic and acidic residues" evidence="3">
    <location>
        <begin position="105"/>
        <end position="115"/>
    </location>
</feature>
<dbReference type="OrthoDB" id="1922539at2759"/>
<evidence type="ECO:0000313" key="5">
    <source>
        <dbReference type="Proteomes" id="UP000325577"/>
    </source>
</evidence>
<feature type="coiled-coil region" evidence="2">
    <location>
        <begin position="10"/>
        <end position="51"/>
    </location>
</feature>
<name>A0A5J5C659_9ASTE</name>
<dbReference type="GO" id="GO:0055028">
    <property type="term" value="C:cortical microtubule"/>
    <property type="evidence" value="ECO:0007669"/>
    <property type="project" value="TreeGrafter"/>
</dbReference>
<dbReference type="Proteomes" id="UP000325577">
    <property type="component" value="Linkage Group LG0"/>
</dbReference>
<feature type="compositionally biased region" description="Pro residues" evidence="3">
    <location>
        <begin position="116"/>
        <end position="126"/>
    </location>
</feature>
<evidence type="ECO:0000256" key="2">
    <source>
        <dbReference type="SAM" id="Coils"/>
    </source>
</evidence>
<evidence type="ECO:0000256" key="3">
    <source>
        <dbReference type="SAM" id="MobiDB-lite"/>
    </source>
</evidence>